<evidence type="ECO:0000256" key="2">
    <source>
        <dbReference type="ARBA" id="ARBA00023015"/>
    </source>
</evidence>
<evidence type="ECO:0000259" key="7">
    <source>
        <dbReference type="PROSITE" id="PS50888"/>
    </source>
</evidence>
<keyword evidence="2" id="KW-0805">Transcription regulation</keyword>
<dbReference type="Gene3D" id="4.10.280.10">
    <property type="entry name" value="Helix-loop-helix DNA-binding domain"/>
    <property type="match status" value="1"/>
</dbReference>
<keyword evidence="3" id="KW-0238">DNA-binding</keyword>
<dbReference type="PROSITE" id="PS50888">
    <property type="entry name" value="BHLH"/>
    <property type="match status" value="1"/>
</dbReference>
<dbReference type="Gramene" id="KZN09031">
    <property type="protein sequence ID" value="KZN09031"/>
    <property type="gene ID" value="DCAR_001687"/>
</dbReference>
<comment type="subcellular location">
    <subcellularLocation>
        <location evidence="1">Nucleus</location>
    </subcellularLocation>
</comment>
<feature type="domain" description="BHLH" evidence="7">
    <location>
        <begin position="206"/>
        <end position="255"/>
    </location>
</feature>
<feature type="region of interest" description="Disordered" evidence="6">
    <location>
        <begin position="183"/>
        <end position="216"/>
    </location>
</feature>
<dbReference type="InterPro" id="IPR036638">
    <property type="entry name" value="HLH_DNA-bd_sf"/>
</dbReference>
<dbReference type="SMART" id="SM00353">
    <property type="entry name" value="HLH"/>
    <property type="match status" value="1"/>
</dbReference>
<reference evidence="9" key="2">
    <citation type="submission" date="2022-03" db="EMBL/GenBank/DDBJ databases">
        <title>Draft title - Genomic analysis of global carrot germplasm unveils the trajectory of domestication and the origin of high carotenoid orange carrot.</title>
        <authorList>
            <person name="Iorizzo M."/>
            <person name="Ellison S."/>
            <person name="Senalik D."/>
            <person name="Macko-Podgorni A."/>
            <person name="Grzebelus D."/>
            <person name="Bostan H."/>
            <person name="Rolling W."/>
            <person name="Curaba J."/>
            <person name="Simon P."/>
        </authorList>
    </citation>
    <scope>NUCLEOTIDE SEQUENCE</scope>
    <source>
        <tissue evidence="9">Leaf</tissue>
    </source>
</reference>
<dbReference type="CDD" id="cd11454">
    <property type="entry name" value="bHLH_AtIND_like"/>
    <property type="match status" value="1"/>
</dbReference>
<gene>
    <name evidence="8" type="ORF">DCAR_001687</name>
    <name evidence="9" type="ORF">DCAR_0101650</name>
</gene>
<dbReference type="Proteomes" id="UP000077755">
    <property type="component" value="Chromosome 1"/>
</dbReference>
<dbReference type="InterPro" id="IPR011598">
    <property type="entry name" value="bHLH_dom"/>
</dbReference>
<dbReference type="GO" id="GO:0046983">
    <property type="term" value="F:protein dimerization activity"/>
    <property type="evidence" value="ECO:0007669"/>
    <property type="project" value="InterPro"/>
</dbReference>
<organism evidence="8">
    <name type="scientific">Daucus carota subsp. sativus</name>
    <name type="common">Carrot</name>
    <dbReference type="NCBI Taxonomy" id="79200"/>
    <lineage>
        <taxon>Eukaryota</taxon>
        <taxon>Viridiplantae</taxon>
        <taxon>Streptophyta</taxon>
        <taxon>Embryophyta</taxon>
        <taxon>Tracheophyta</taxon>
        <taxon>Spermatophyta</taxon>
        <taxon>Magnoliopsida</taxon>
        <taxon>eudicotyledons</taxon>
        <taxon>Gunneridae</taxon>
        <taxon>Pentapetalae</taxon>
        <taxon>asterids</taxon>
        <taxon>campanulids</taxon>
        <taxon>Apiales</taxon>
        <taxon>Apiaceae</taxon>
        <taxon>Apioideae</taxon>
        <taxon>Scandiceae</taxon>
        <taxon>Daucinae</taxon>
        <taxon>Daucus</taxon>
        <taxon>Daucus sect. Daucus</taxon>
    </lineage>
</organism>
<keyword evidence="4" id="KW-0804">Transcription</keyword>
<keyword evidence="10" id="KW-1185">Reference proteome</keyword>
<accession>A0A166GJI7</accession>
<feature type="compositionally biased region" description="Basic residues" evidence="6">
    <location>
        <begin position="138"/>
        <end position="152"/>
    </location>
</feature>
<evidence type="ECO:0000256" key="5">
    <source>
        <dbReference type="ARBA" id="ARBA00023242"/>
    </source>
</evidence>
<dbReference type="SUPFAM" id="SSF47459">
    <property type="entry name" value="HLH, helix-loop-helix DNA-binding domain"/>
    <property type="match status" value="1"/>
</dbReference>
<reference evidence="8" key="1">
    <citation type="journal article" date="2016" name="Nat. Genet.">
        <title>A high-quality carrot genome assembly provides new insights into carotenoid accumulation and asterid genome evolution.</title>
        <authorList>
            <person name="Iorizzo M."/>
            <person name="Ellison S."/>
            <person name="Senalik D."/>
            <person name="Zeng P."/>
            <person name="Satapoomin P."/>
            <person name="Huang J."/>
            <person name="Bowman M."/>
            <person name="Iovene M."/>
            <person name="Sanseverino W."/>
            <person name="Cavagnaro P."/>
            <person name="Yildiz M."/>
            <person name="Macko-Podgorni A."/>
            <person name="Moranska E."/>
            <person name="Grzebelus E."/>
            <person name="Grzebelus D."/>
            <person name="Ashrafi H."/>
            <person name="Zheng Z."/>
            <person name="Cheng S."/>
            <person name="Spooner D."/>
            <person name="Van Deynze A."/>
            <person name="Simon P."/>
        </authorList>
    </citation>
    <scope>NUCLEOTIDE SEQUENCE [LARGE SCALE GENOMIC DNA]</scope>
    <source>
        <tissue evidence="8">Leaf</tissue>
    </source>
</reference>
<protein>
    <recommendedName>
        <fullName evidence="7">BHLH domain-containing protein</fullName>
    </recommendedName>
</protein>
<dbReference type="OrthoDB" id="651283at2759"/>
<dbReference type="InterPro" id="IPR045843">
    <property type="entry name" value="IND-like"/>
</dbReference>
<dbReference type="GO" id="GO:0000978">
    <property type="term" value="F:RNA polymerase II cis-regulatory region sequence-specific DNA binding"/>
    <property type="evidence" value="ECO:0007669"/>
    <property type="project" value="TreeGrafter"/>
</dbReference>
<name>A0A166GJI7_DAUCS</name>
<dbReference type="GO" id="GO:0048766">
    <property type="term" value="P:root hair initiation"/>
    <property type="evidence" value="ECO:0007669"/>
    <property type="project" value="UniProtKB-ARBA"/>
</dbReference>
<feature type="region of interest" description="Disordered" evidence="6">
    <location>
        <begin position="99"/>
        <end position="171"/>
    </location>
</feature>
<keyword evidence="5" id="KW-0539">Nucleus</keyword>
<dbReference type="FunFam" id="4.10.280.10:FF:000022">
    <property type="entry name" value="Basic helix-loop-helix transcription factor"/>
    <property type="match status" value="1"/>
</dbReference>
<dbReference type="Pfam" id="PF00010">
    <property type="entry name" value="HLH"/>
    <property type="match status" value="1"/>
</dbReference>
<dbReference type="EMBL" id="LNRQ01000001">
    <property type="protein sequence ID" value="KZN09031.1"/>
    <property type="molecule type" value="Genomic_DNA"/>
</dbReference>
<evidence type="ECO:0000256" key="4">
    <source>
        <dbReference type="ARBA" id="ARBA00023163"/>
    </source>
</evidence>
<feature type="compositionally biased region" description="Polar residues" evidence="6">
    <location>
        <begin position="153"/>
        <end position="162"/>
    </location>
</feature>
<evidence type="ECO:0000313" key="9">
    <source>
        <dbReference type="EMBL" id="WOG82485.1"/>
    </source>
</evidence>
<evidence type="ECO:0000256" key="1">
    <source>
        <dbReference type="ARBA" id="ARBA00004123"/>
    </source>
</evidence>
<sequence length="282" mass="31859">MESYESILGSEWSALNAMHSTEESDFMAQLLNYCSIPNDLHNSGSQNTDVHHFPGGTNFYHLTSDHGSCYAGNFDHILATYDDFILCNEEVIEENKSRVQLEQEDQVPESESNKDAVFRNPLQKSKKRTTNSREVQKNKRNVKAKKKQKHTKTSCTNKEQNGSSSCSSENDSIASHELNGVALNSSESKEARTINSNGQPRAVRGSATDPQSLYARKRRERINERLRTLQNLVPNGTKVDISTMLEDAVEYVKFLQLQIQLLSSDDKWMYAPIAYNGTDVRT</sequence>
<evidence type="ECO:0000256" key="6">
    <source>
        <dbReference type="SAM" id="MobiDB-lite"/>
    </source>
</evidence>
<evidence type="ECO:0000313" key="8">
    <source>
        <dbReference type="EMBL" id="KZN09031.1"/>
    </source>
</evidence>
<evidence type="ECO:0000256" key="3">
    <source>
        <dbReference type="ARBA" id="ARBA00023125"/>
    </source>
</evidence>
<evidence type="ECO:0000313" key="10">
    <source>
        <dbReference type="Proteomes" id="UP000077755"/>
    </source>
</evidence>
<proteinExistence type="predicted"/>
<dbReference type="KEGG" id="dcr:108219786"/>
<dbReference type="GO" id="GO:0000981">
    <property type="term" value="F:DNA-binding transcription factor activity, RNA polymerase II-specific"/>
    <property type="evidence" value="ECO:0007669"/>
    <property type="project" value="TreeGrafter"/>
</dbReference>
<dbReference type="PANTHER" id="PTHR16223">
    <property type="entry name" value="TRANSCRIPTION FACTOR BHLH83-RELATED"/>
    <property type="match status" value="1"/>
</dbReference>
<dbReference type="AlphaFoldDB" id="A0A166GJI7"/>
<dbReference type="STRING" id="79200.A0A166GJI7"/>
<dbReference type="PANTHER" id="PTHR16223:SF274">
    <property type="entry name" value="TRANSCRIPTION FACTOR BHLH84"/>
    <property type="match status" value="1"/>
</dbReference>
<dbReference type="EMBL" id="CP093343">
    <property type="protein sequence ID" value="WOG82485.1"/>
    <property type="molecule type" value="Genomic_DNA"/>
</dbReference>
<dbReference type="GO" id="GO:0005634">
    <property type="term" value="C:nucleus"/>
    <property type="evidence" value="ECO:0007669"/>
    <property type="project" value="UniProtKB-SubCell"/>
</dbReference>